<dbReference type="PANTHER" id="PTHR30483">
    <property type="entry name" value="LEUCINE-SPECIFIC-BINDING PROTEIN"/>
    <property type="match status" value="1"/>
</dbReference>
<reference evidence="5" key="1">
    <citation type="journal article" date="2019" name="Int. J. Syst. Evol. Microbiol.">
        <title>The Global Catalogue of Microorganisms (GCM) 10K type strain sequencing project: providing services to taxonomists for standard genome sequencing and annotation.</title>
        <authorList>
            <consortium name="The Broad Institute Genomics Platform"/>
            <consortium name="The Broad Institute Genome Sequencing Center for Infectious Disease"/>
            <person name="Wu L."/>
            <person name="Ma J."/>
        </authorList>
    </citation>
    <scope>NUCLEOTIDE SEQUENCE [LARGE SCALE GENOMIC DNA]</scope>
    <source>
        <strain evidence="5">LMG 24813</strain>
    </source>
</reference>
<gene>
    <name evidence="4" type="ORF">ACFOY1_09260</name>
</gene>
<dbReference type="Pfam" id="PF13458">
    <property type="entry name" value="Peripla_BP_6"/>
    <property type="match status" value="1"/>
</dbReference>
<protein>
    <submittedName>
        <fullName evidence="4">ABC transporter substrate-binding protein</fullName>
    </submittedName>
</protein>
<name>A0ABV8P042_9BURK</name>
<accession>A0ABV8P042</accession>
<keyword evidence="1 2" id="KW-0732">Signal</keyword>
<dbReference type="PROSITE" id="PS51257">
    <property type="entry name" value="PROKAR_LIPOPROTEIN"/>
    <property type="match status" value="1"/>
</dbReference>
<evidence type="ECO:0000313" key="4">
    <source>
        <dbReference type="EMBL" id="MFC4201142.1"/>
    </source>
</evidence>
<dbReference type="Proteomes" id="UP001595848">
    <property type="component" value="Unassembled WGS sequence"/>
</dbReference>
<evidence type="ECO:0000313" key="5">
    <source>
        <dbReference type="Proteomes" id="UP001595848"/>
    </source>
</evidence>
<evidence type="ECO:0000259" key="3">
    <source>
        <dbReference type="Pfam" id="PF13458"/>
    </source>
</evidence>
<dbReference type="InterPro" id="IPR051010">
    <property type="entry name" value="BCAA_transport"/>
</dbReference>
<feature type="signal peptide" evidence="2">
    <location>
        <begin position="1"/>
        <end position="29"/>
    </location>
</feature>
<evidence type="ECO:0000256" key="2">
    <source>
        <dbReference type="SAM" id="SignalP"/>
    </source>
</evidence>
<keyword evidence="5" id="KW-1185">Reference proteome</keyword>
<dbReference type="EMBL" id="JBHSBV010000003">
    <property type="protein sequence ID" value="MFC4201142.1"/>
    <property type="molecule type" value="Genomic_DNA"/>
</dbReference>
<evidence type="ECO:0000256" key="1">
    <source>
        <dbReference type="ARBA" id="ARBA00022729"/>
    </source>
</evidence>
<organism evidence="4 5">
    <name type="scientific">Candidimonas humi</name>
    <dbReference type="NCBI Taxonomy" id="683355"/>
    <lineage>
        <taxon>Bacteria</taxon>
        <taxon>Pseudomonadati</taxon>
        <taxon>Pseudomonadota</taxon>
        <taxon>Betaproteobacteria</taxon>
        <taxon>Burkholderiales</taxon>
        <taxon>Alcaligenaceae</taxon>
        <taxon>Candidimonas</taxon>
    </lineage>
</organism>
<proteinExistence type="predicted"/>
<feature type="domain" description="Leucine-binding protein" evidence="3">
    <location>
        <begin position="34"/>
        <end position="373"/>
    </location>
</feature>
<sequence>MHKHKFNHAIRLVASGAMVLACALGSASAAESGPIRIGWLSSLTGALSAAAIAENEGVQFAVNEINKAGGINGRKLELYTRDTLGDPTKAVNFANELAFSKKVDFVIGPVNSGESLATVPILSRAKIPNLVIGTVDTLIDAKKYPLAFRVINTNQQWITSANHYAISVLKRKKIAIIGDTTGYGASTAKRAAQLLEKAGIKPVYSVLIDPNQTSVSEQISKAKAAGADVIMPWSAATGLLARILNARGNAQWDVPVVGHPALMGSNIRDLLNKPEYWNNTYAAGYVSTTYGPDGKLPESTQKLMDAMRPKLGKPINFTFWWVALGYDTVKIIQHAVEKSGSTDPEAFKKTMESTKDLKGAYATYTWTPADHNGFPDSGMVVDLANTFNDGSFKQAPQ</sequence>
<dbReference type="RefSeq" id="WP_217963523.1">
    <property type="nucleotide sequence ID" value="NZ_JAHTBN010000002.1"/>
</dbReference>
<dbReference type="PANTHER" id="PTHR30483:SF6">
    <property type="entry name" value="PERIPLASMIC BINDING PROTEIN OF ABC TRANSPORTER FOR NATURAL AMINO ACIDS"/>
    <property type="match status" value="1"/>
</dbReference>
<dbReference type="InterPro" id="IPR028081">
    <property type="entry name" value="Leu-bd"/>
</dbReference>
<comment type="caution">
    <text evidence="4">The sequence shown here is derived from an EMBL/GenBank/DDBJ whole genome shotgun (WGS) entry which is preliminary data.</text>
</comment>
<feature type="chain" id="PRO_5045849113" evidence="2">
    <location>
        <begin position="30"/>
        <end position="397"/>
    </location>
</feature>